<sequence length="56" mass="6717">MSEAIRYFMLGFRNAFSPIKLKTTKDLGQISVELFEKRRVLLEKERDKRKVTRDKV</sequence>
<gene>
    <name evidence="1" type="ORF">NYG85_11590</name>
</gene>
<reference evidence="1" key="1">
    <citation type="submission" date="2022-08" db="EMBL/GenBank/DDBJ databases">
        <authorList>
            <person name="Wang H."/>
        </authorList>
    </citation>
    <scope>NUCLEOTIDE SEQUENCE</scope>
    <source>
        <strain evidence="1">PS10</strain>
    </source>
</reference>
<protein>
    <submittedName>
        <fullName evidence="1">Uncharacterized protein</fullName>
    </submittedName>
</protein>
<reference evidence="1" key="2">
    <citation type="journal article" date="2023" name="Microorganisms">
        <title>Isolation and Genomic Characteristics of Cat-Borne Campylobacter felis sp. nov. and Sheep-Borne Campylobacter ovis sp. nov.</title>
        <authorList>
            <person name="Wang H."/>
            <person name="Li Y."/>
            <person name="Gu Y."/>
            <person name="Zhou G."/>
            <person name="Chen X."/>
            <person name="Zhang X."/>
            <person name="Shao Z."/>
            <person name="Zhang J."/>
            <person name="Zhang M."/>
        </authorList>
    </citation>
    <scope>NUCLEOTIDE SEQUENCE</scope>
    <source>
        <strain evidence="1">PS10</strain>
    </source>
</reference>
<evidence type="ECO:0000313" key="1">
    <source>
        <dbReference type="EMBL" id="MDL0089997.1"/>
    </source>
</evidence>
<dbReference type="Proteomes" id="UP001173801">
    <property type="component" value="Unassembled WGS sequence"/>
</dbReference>
<keyword evidence="2" id="KW-1185">Reference proteome</keyword>
<proteinExistence type="predicted"/>
<name>A0ABT7HSV1_9BACT</name>
<dbReference type="RefSeq" id="WP_284938794.1">
    <property type="nucleotide sequence ID" value="NZ_JANURM010000033.1"/>
</dbReference>
<organism evidence="1 2">
    <name type="scientific">Campylobacter gastrosuis</name>
    <dbReference type="NCBI Taxonomy" id="2974576"/>
    <lineage>
        <taxon>Bacteria</taxon>
        <taxon>Pseudomonadati</taxon>
        <taxon>Campylobacterota</taxon>
        <taxon>Epsilonproteobacteria</taxon>
        <taxon>Campylobacterales</taxon>
        <taxon>Campylobacteraceae</taxon>
        <taxon>Campylobacter</taxon>
    </lineage>
</organism>
<evidence type="ECO:0000313" key="2">
    <source>
        <dbReference type="Proteomes" id="UP001173801"/>
    </source>
</evidence>
<dbReference type="EMBL" id="JANURM010000033">
    <property type="protein sequence ID" value="MDL0089997.1"/>
    <property type="molecule type" value="Genomic_DNA"/>
</dbReference>
<accession>A0ABT7HSV1</accession>
<comment type="caution">
    <text evidence="1">The sequence shown here is derived from an EMBL/GenBank/DDBJ whole genome shotgun (WGS) entry which is preliminary data.</text>
</comment>